<dbReference type="EMBL" id="CAUZMB010000010">
    <property type="protein sequence ID" value="CAK1252320.1"/>
    <property type="molecule type" value="Genomic_DNA"/>
</dbReference>
<gene>
    <name evidence="1" type="ORF">R55214_HHFBAMCI_01389</name>
</gene>
<protein>
    <submittedName>
        <fullName evidence="1">Uncharacterized protein</fullName>
    </submittedName>
</protein>
<proteinExistence type="predicted"/>
<evidence type="ECO:0000313" key="2">
    <source>
        <dbReference type="Proteomes" id="UP001314166"/>
    </source>
</evidence>
<sequence>MKKLQTIITQIGLFEYYYYFTKKAFCVSKADLVK</sequence>
<comment type="caution">
    <text evidence="1">The sequence shown here is derived from an EMBL/GenBank/DDBJ whole genome shotgun (WGS) entry which is preliminary data.</text>
</comment>
<keyword evidence="2" id="KW-1185">Reference proteome</keyword>
<organism evidence="1 2">
    <name type="scientific">Fructobacillus evanidus</name>
    <dbReference type="NCBI Taxonomy" id="3064281"/>
    <lineage>
        <taxon>Bacteria</taxon>
        <taxon>Bacillati</taxon>
        <taxon>Bacillota</taxon>
        <taxon>Bacilli</taxon>
        <taxon>Lactobacillales</taxon>
        <taxon>Lactobacillaceae</taxon>
        <taxon>Fructobacillus</taxon>
    </lineage>
</organism>
<name>A0ABN9Z311_9LACO</name>
<accession>A0ABN9Z311</accession>
<reference evidence="1 2" key="1">
    <citation type="submission" date="2023-10" db="EMBL/GenBank/DDBJ databases">
        <authorList>
            <person name="Botero Cardona J."/>
        </authorList>
    </citation>
    <scope>NUCLEOTIDE SEQUENCE [LARGE SCALE GENOMIC DNA]</scope>
    <source>
        <strain evidence="1 2">R-55214</strain>
    </source>
</reference>
<dbReference type="Proteomes" id="UP001314166">
    <property type="component" value="Unassembled WGS sequence"/>
</dbReference>
<evidence type="ECO:0000313" key="1">
    <source>
        <dbReference type="EMBL" id="CAK1252320.1"/>
    </source>
</evidence>